<feature type="domain" description="HipA-like C-terminal" evidence="3">
    <location>
        <begin position="82"/>
        <end position="249"/>
    </location>
</feature>
<evidence type="ECO:0000256" key="2">
    <source>
        <dbReference type="ARBA" id="ARBA00022777"/>
    </source>
</evidence>
<evidence type="ECO:0000256" key="1">
    <source>
        <dbReference type="ARBA" id="ARBA00022679"/>
    </source>
</evidence>
<reference evidence="5" key="1">
    <citation type="journal article" date="2013" name="Genome">
        <title>Draft Genome Sequence of Geobacillus kaustophilus GBlys, a Lysogenic Strain with Bacteriophage phiOH2.</title>
        <authorList>
            <person name="Doi K."/>
            <person name="Mori K."/>
            <person name="Martono H."/>
            <person name="Nagayoshi Y."/>
            <person name="Fujino Y."/>
            <person name="Tashiro K."/>
            <person name="Kuhara S."/>
            <person name="Ohshima T."/>
        </authorList>
    </citation>
    <scope>NUCLEOTIDE SEQUENCE [LARGE SCALE GENOMIC DNA]</scope>
    <source>
        <strain evidence="5">GBlys</strain>
    </source>
</reference>
<sequence length="345" mass="40671">MKGEPEVRKGTSGFCMTIIVCDNIKRDQRQANSSAYDHHFSRLLLRSTFSLVSIKNQKLKKGSSFMELYDVSHWKKDEERQASGTREKFWLINPDNKRRYLFKIPKENTGEAWAEVVASKIGQHIGLDMMKADLAVYDGTIGILSENFVLYNEEFYEGGDLFFTIEESFDRRNLKHYHFLNVIKVLSGFHLEKEFVQIPVFDALIANQDRHCDNWGIIVHHTSCKLAPIYDNGASLGYQLKEERILKMFQDQRMFEAFTNRSFSLIGLPHKKKPKYKELLSFIYELYPKEMKKEIDRISQINEQQVTTVLDGVSENVMSKIYKEWVLKLLQYRKEWLVNWYMEVK</sequence>
<accession>U2WQJ6</accession>
<dbReference type="Proteomes" id="UP000016424">
    <property type="component" value="Unassembled WGS sequence"/>
</dbReference>
<dbReference type="Pfam" id="PF07804">
    <property type="entry name" value="HipA_C"/>
    <property type="match status" value="1"/>
</dbReference>
<evidence type="ECO:0000313" key="4">
    <source>
        <dbReference type="EMBL" id="GAD13051.1"/>
    </source>
</evidence>
<dbReference type="EMBL" id="BASG01000007">
    <property type="protein sequence ID" value="GAD13051.1"/>
    <property type="molecule type" value="Genomic_DNA"/>
</dbReference>
<dbReference type="RefSeq" id="WP_020278559.1">
    <property type="nucleotide sequence ID" value="NZ_BASG01000007.1"/>
</dbReference>
<dbReference type="AlphaFoldDB" id="U2WQJ6"/>
<protein>
    <submittedName>
        <fullName evidence="4">HipA domain-containing protein</fullName>
    </submittedName>
</protein>
<keyword evidence="2" id="KW-0418">Kinase</keyword>
<evidence type="ECO:0000313" key="5">
    <source>
        <dbReference type="Proteomes" id="UP000016424"/>
    </source>
</evidence>
<comment type="caution">
    <text evidence="4">The sequence shown here is derived from an EMBL/GenBank/DDBJ whole genome shotgun (WGS) entry which is preliminary data.</text>
</comment>
<evidence type="ECO:0000259" key="3">
    <source>
        <dbReference type="Pfam" id="PF07804"/>
    </source>
</evidence>
<dbReference type="InterPro" id="IPR012893">
    <property type="entry name" value="HipA-like_C"/>
</dbReference>
<dbReference type="GO" id="GO:0016301">
    <property type="term" value="F:kinase activity"/>
    <property type="evidence" value="ECO:0007669"/>
    <property type="project" value="UniProtKB-KW"/>
</dbReference>
<organism evidence="4 5">
    <name type="scientific">Geobacillus kaustophilus GBlys</name>
    <dbReference type="NCBI Taxonomy" id="1337888"/>
    <lineage>
        <taxon>Bacteria</taxon>
        <taxon>Bacillati</taxon>
        <taxon>Bacillota</taxon>
        <taxon>Bacilli</taxon>
        <taxon>Bacillales</taxon>
        <taxon>Anoxybacillaceae</taxon>
        <taxon>Geobacillus</taxon>
        <taxon>Geobacillus thermoleovorans group</taxon>
    </lineage>
</organism>
<proteinExistence type="predicted"/>
<keyword evidence="1" id="KW-0808">Transferase</keyword>
<gene>
    <name evidence="4" type="ORF">GBL_1268</name>
</gene>
<dbReference type="Gene3D" id="1.10.1070.20">
    <property type="match status" value="1"/>
</dbReference>
<name>U2WQJ6_GEOKU</name>